<comment type="caution">
    <text evidence="7">The sequence shown here is derived from an EMBL/GenBank/DDBJ whole genome shotgun (WGS) entry which is preliminary data.</text>
</comment>
<keyword evidence="3 6" id="KW-0812">Transmembrane</keyword>
<gene>
    <name evidence="7" type="ORF">A2853_03630</name>
</gene>
<evidence type="ECO:0000313" key="7">
    <source>
        <dbReference type="EMBL" id="OGG57427.1"/>
    </source>
</evidence>
<dbReference type="GO" id="GO:0016020">
    <property type="term" value="C:membrane"/>
    <property type="evidence" value="ECO:0007669"/>
    <property type="project" value="UniProtKB-SubCell"/>
</dbReference>
<keyword evidence="5 6" id="KW-0472">Membrane</keyword>
<dbReference type="EMBL" id="MFKX01000026">
    <property type="protein sequence ID" value="OGG57427.1"/>
    <property type="molecule type" value="Genomic_DNA"/>
</dbReference>
<dbReference type="AlphaFoldDB" id="A0A1F6D7W8"/>
<comment type="subcellular location">
    <subcellularLocation>
        <location evidence="1">Membrane</location>
        <topology evidence="1">Single-pass membrane protein</topology>
    </subcellularLocation>
</comment>
<dbReference type="Pfam" id="PF07963">
    <property type="entry name" value="N_methyl"/>
    <property type="match status" value="1"/>
</dbReference>
<evidence type="ECO:0000256" key="1">
    <source>
        <dbReference type="ARBA" id="ARBA00004167"/>
    </source>
</evidence>
<dbReference type="PRINTS" id="PR00813">
    <property type="entry name" value="BCTERIALGSPG"/>
</dbReference>
<dbReference type="InterPro" id="IPR012902">
    <property type="entry name" value="N_methyl_site"/>
</dbReference>
<dbReference type="InterPro" id="IPR000983">
    <property type="entry name" value="Bac_GSPG_pilin"/>
</dbReference>
<evidence type="ECO:0000256" key="2">
    <source>
        <dbReference type="ARBA" id="ARBA00022481"/>
    </source>
</evidence>
<evidence type="ECO:0000256" key="4">
    <source>
        <dbReference type="ARBA" id="ARBA00022989"/>
    </source>
</evidence>
<dbReference type="NCBIfam" id="TIGR02532">
    <property type="entry name" value="IV_pilin_GFxxxE"/>
    <property type="match status" value="1"/>
</dbReference>
<dbReference type="PANTHER" id="PTHR30093:SF44">
    <property type="entry name" value="TYPE II SECRETION SYSTEM CORE PROTEIN G"/>
    <property type="match status" value="1"/>
</dbReference>
<evidence type="ECO:0008006" key="9">
    <source>
        <dbReference type="Google" id="ProtNLM"/>
    </source>
</evidence>
<sequence>MKVTRGFTLMELLVVIAIIGILSSVVLASLNGARQKGRDARRISDIKQLQLALALYYDVNNSYPDSAAVANVQTALAGLVTGDFISTLPDDPSNDKDYYYISSAASGSTSYCVGAALEGTSNAEDACNDAAGNPELGATACDSAECTYRTGP</sequence>
<dbReference type="Gene3D" id="3.30.700.10">
    <property type="entry name" value="Glycoprotein, Type 4 Pilin"/>
    <property type="match status" value="1"/>
</dbReference>
<evidence type="ECO:0000313" key="8">
    <source>
        <dbReference type="Proteomes" id="UP000177958"/>
    </source>
</evidence>
<dbReference type="GO" id="GO:0015627">
    <property type="term" value="C:type II protein secretion system complex"/>
    <property type="evidence" value="ECO:0007669"/>
    <property type="project" value="InterPro"/>
</dbReference>
<protein>
    <recommendedName>
        <fullName evidence="9">Type II secretion system protein GspG C-terminal domain-containing protein</fullName>
    </recommendedName>
</protein>
<proteinExistence type="predicted"/>
<organism evidence="7 8">
    <name type="scientific">Candidatus Kaiserbacteria bacterium RIFCSPHIGHO2_01_FULL_55_17</name>
    <dbReference type="NCBI Taxonomy" id="1798484"/>
    <lineage>
        <taxon>Bacteria</taxon>
        <taxon>Candidatus Kaiseribacteriota</taxon>
    </lineage>
</organism>
<keyword evidence="4 6" id="KW-1133">Transmembrane helix</keyword>
<evidence type="ECO:0000256" key="6">
    <source>
        <dbReference type="SAM" id="Phobius"/>
    </source>
</evidence>
<evidence type="ECO:0000256" key="3">
    <source>
        <dbReference type="ARBA" id="ARBA00022692"/>
    </source>
</evidence>
<evidence type="ECO:0000256" key="5">
    <source>
        <dbReference type="ARBA" id="ARBA00023136"/>
    </source>
</evidence>
<feature type="transmembrane region" description="Helical" evidence="6">
    <location>
        <begin position="12"/>
        <end position="33"/>
    </location>
</feature>
<keyword evidence="2" id="KW-0488">Methylation</keyword>
<name>A0A1F6D7W8_9BACT</name>
<dbReference type="GO" id="GO:0015628">
    <property type="term" value="P:protein secretion by the type II secretion system"/>
    <property type="evidence" value="ECO:0007669"/>
    <property type="project" value="InterPro"/>
</dbReference>
<accession>A0A1F6D7W8</accession>
<dbReference type="PANTHER" id="PTHR30093">
    <property type="entry name" value="GENERAL SECRETION PATHWAY PROTEIN G"/>
    <property type="match status" value="1"/>
</dbReference>
<dbReference type="SUPFAM" id="SSF54523">
    <property type="entry name" value="Pili subunits"/>
    <property type="match status" value="1"/>
</dbReference>
<dbReference type="InterPro" id="IPR045584">
    <property type="entry name" value="Pilin-like"/>
</dbReference>
<dbReference type="Proteomes" id="UP000177958">
    <property type="component" value="Unassembled WGS sequence"/>
</dbReference>
<reference evidence="7 8" key="1">
    <citation type="journal article" date="2016" name="Nat. Commun.">
        <title>Thousands of microbial genomes shed light on interconnected biogeochemical processes in an aquifer system.</title>
        <authorList>
            <person name="Anantharaman K."/>
            <person name="Brown C.T."/>
            <person name="Hug L.A."/>
            <person name="Sharon I."/>
            <person name="Castelle C.J."/>
            <person name="Probst A.J."/>
            <person name="Thomas B.C."/>
            <person name="Singh A."/>
            <person name="Wilkins M.J."/>
            <person name="Karaoz U."/>
            <person name="Brodie E.L."/>
            <person name="Williams K.H."/>
            <person name="Hubbard S.S."/>
            <person name="Banfield J.F."/>
        </authorList>
    </citation>
    <scope>NUCLEOTIDE SEQUENCE [LARGE SCALE GENOMIC DNA]</scope>
</reference>